<gene>
    <name evidence="1" type="ORF">HKN21_09465</name>
</gene>
<dbReference type="EMBL" id="JABDJR010000376">
    <property type="protein sequence ID" value="NNF06976.1"/>
    <property type="molecule type" value="Genomic_DNA"/>
</dbReference>
<evidence type="ECO:0000313" key="1">
    <source>
        <dbReference type="EMBL" id="NNF06976.1"/>
    </source>
</evidence>
<protein>
    <submittedName>
        <fullName evidence="1">DUF4331 domain-containing protein</fullName>
    </submittedName>
</protein>
<dbReference type="AlphaFoldDB" id="A0A7Y2E870"/>
<name>A0A7Y2E870_UNCEI</name>
<proteinExistence type="predicted"/>
<reference evidence="1 2" key="1">
    <citation type="submission" date="2020-03" db="EMBL/GenBank/DDBJ databases">
        <title>Metabolic flexibility allows generalist bacteria to become dominant in a frequently disturbed ecosystem.</title>
        <authorList>
            <person name="Chen Y.-J."/>
            <person name="Leung P.M."/>
            <person name="Bay S.K."/>
            <person name="Hugenholtz P."/>
            <person name="Kessler A.J."/>
            <person name="Shelley G."/>
            <person name="Waite D.W."/>
            <person name="Cook P.L."/>
            <person name="Greening C."/>
        </authorList>
    </citation>
    <scope>NUCLEOTIDE SEQUENCE [LARGE SCALE GENOMIC DNA]</scope>
    <source>
        <strain evidence="1">SS_bin_28</strain>
    </source>
</reference>
<evidence type="ECO:0000313" key="2">
    <source>
        <dbReference type="Proteomes" id="UP000547674"/>
    </source>
</evidence>
<dbReference type="InterPro" id="IPR025566">
    <property type="entry name" value="DUF4331"/>
</dbReference>
<dbReference type="Pfam" id="PF14224">
    <property type="entry name" value="DUF4331"/>
    <property type="match status" value="1"/>
</dbReference>
<comment type="caution">
    <text evidence="1">The sequence shown here is derived from an EMBL/GenBank/DDBJ whole genome shotgun (WGS) entry which is preliminary data.</text>
</comment>
<sequence length="461" mass="49297">MKRQILLGLLGMFFLPAIGLGASHREAPFTSLDQSIDITDVYAFRSPEDGTKAVFIMNVSPFSEPGGGPNFYSFDDEARYQINIDNDGDSLEDVTFQFAFRTIISNPNTFLTATGPVTSLTDPDLNVRQVYDLKLMEEGGAVTTIITDVPVAPWNIGLATTPNYDANLGDPAITNVTFPATTEDLTPRPGRVFTGPRDDPFFVDIGAIFDAGNIRDPGLGNNDVPEDALNGFNVNSIAIEVPIQKVTRNGQMPTGPGDDAAYIGVWATATLPRTRTLNETVDFEQPPVQVSRMGNPFFNELVIGTGRKDRFNATAPVDDGQFISDVLNPAIAPVLDAIFGDITVPTTNRFDLEAAYLLGFAGFNSRPSGQDAPGDLIRLNLGVDPTPIANASPLGAFGGDNAGYPNGRRISDDVTDIILVILAGQLFVQELLGIEDGVSGGTFSETFPFMGTPNAGDSHAH</sequence>
<dbReference type="Proteomes" id="UP000547674">
    <property type="component" value="Unassembled WGS sequence"/>
</dbReference>
<accession>A0A7Y2E870</accession>
<organism evidence="1 2">
    <name type="scientific">Eiseniibacteriota bacterium</name>
    <dbReference type="NCBI Taxonomy" id="2212470"/>
    <lineage>
        <taxon>Bacteria</taxon>
        <taxon>Candidatus Eiseniibacteriota</taxon>
    </lineage>
</organism>